<protein>
    <submittedName>
        <fullName evidence="9">RagB/SusD family nutrient uptake outer membrane protein</fullName>
    </submittedName>
</protein>
<gene>
    <name evidence="9" type="ORF">FDT66_09745</name>
</gene>
<evidence type="ECO:0000256" key="2">
    <source>
        <dbReference type="ARBA" id="ARBA00006275"/>
    </source>
</evidence>
<dbReference type="InterPro" id="IPR033985">
    <property type="entry name" value="SusD-like_N"/>
</dbReference>
<dbReference type="OrthoDB" id="1100079at2"/>
<evidence type="ECO:0000259" key="7">
    <source>
        <dbReference type="Pfam" id="PF07980"/>
    </source>
</evidence>
<keyword evidence="3 6" id="KW-0732">Signal</keyword>
<organism evidence="9 10">
    <name type="scientific">Polaribacter aestuariivivens</name>
    <dbReference type="NCBI Taxonomy" id="2304626"/>
    <lineage>
        <taxon>Bacteria</taxon>
        <taxon>Pseudomonadati</taxon>
        <taxon>Bacteroidota</taxon>
        <taxon>Flavobacteriia</taxon>
        <taxon>Flavobacteriales</taxon>
        <taxon>Flavobacteriaceae</taxon>
    </lineage>
</organism>
<dbReference type="PROSITE" id="PS51257">
    <property type="entry name" value="PROKAR_LIPOPROTEIN"/>
    <property type="match status" value="1"/>
</dbReference>
<keyword evidence="5" id="KW-0998">Cell outer membrane</keyword>
<evidence type="ECO:0000259" key="8">
    <source>
        <dbReference type="Pfam" id="PF14322"/>
    </source>
</evidence>
<dbReference type="SUPFAM" id="SSF48452">
    <property type="entry name" value="TPR-like"/>
    <property type="match status" value="1"/>
</dbReference>
<feature type="chain" id="PRO_5024408191" evidence="6">
    <location>
        <begin position="21"/>
        <end position="538"/>
    </location>
</feature>
<dbReference type="EMBL" id="VANR01000005">
    <property type="protein sequence ID" value="TMM29398.1"/>
    <property type="molecule type" value="Genomic_DNA"/>
</dbReference>
<proteinExistence type="inferred from homology"/>
<dbReference type="Pfam" id="PF14322">
    <property type="entry name" value="SusD-like_3"/>
    <property type="match status" value="1"/>
</dbReference>
<reference evidence="9 10" key="1">
    <citation type="submission" date="2019-05" db="EMBL/GenBank/DDBJ databases">
        <title>Polaribacter aestuariivivens sp. nov., isolated from a tidal flat.</title>
        <authorList>
            <person name="Yoon J.-H."/>
        </authorList>
    </citation>
    <scope>NUCLEOTIDE SEQUENCE [LARGE SCALE GENOMIC DNA]</scope>
    <source>
        <strain evidence="9 10">DBTF-3</strain>
    </source>
</reference>
<evidence type="ECO:0000313" key="9">
    <source>
        <dbReference type="EMBL" id="TMM29398.1"/>
    </source>
</evidence>
<dbReference type="Pfam" id="PF07980">
    <property type="entry name" value="SusD_RagB"/>
    <property type="match status" value="1"/>
</dbReference>
<evidence type="ECO:0000256" key="1">
    <source>
        <dbReference type="ARBA" id="ARBA00004442"/>
    </source>
</evidence>
<evidence type="ECO:0000256" key="4">
    <source>
        <dbReference type="ARBA" id="ARBA00023136"/>
    </source>
</evidence>
<accession>A0A5S3N266</accession>
<dbReference type="Proteomes" id="UP000307140">
    <property type="component" value="Unassembled WGS sequence"/>
</dbReference>
<dbReference type="Gene3D" id="1.25.40.390">
    <property type="match status" value="1"/>
</dbReference>
<comment type="subcellular location">
    <subcellularLocation>
        <location evidence="1">Cell outer membrane</location>
    </subcellularLocation>
</comment>
<evidence type="ECO:0000256" key="3">
    <source>
        <dbReference type="ARBA" id="ARBA00022729"/>
    </source>
</evidence>
<evidence type="ECO:0000256" key="6">
    <source>
        <dbReference type="SAM" id="SignalP"/>
    </source>
</evidence>
<dbReference type="InterPro" id="IPR012944">
    <property type="entry name" value="SusD_RagB_dom"/>
</dbReference>
<sequence>MLKKVSVLLLLVLSITITSCNEDYLETKPTDAISAGDALSTPENMALVLNGLHRLMYAQQGIIPGGSNSRAGMQYWIPMFDVMCGDLIHTARSNGWMRAELQWNTHTVETTTTVEQLWYQRYHFIASCNAIINKVEEDGLTIDANMNNILGQAYAYRAWAYHSLVTTYAKGYLIGTPSTDPGVPLLFKTEAPYTSEPRSSVQVIYDQINDDISKSIDFFKNASQRVDKSQLDLNTAYGIKARIALSEGDWSAAADAAVKARQGYPLLNETGWKSGFNTTDLSEVIWGGRVIQSETTFFRSYFYYISPTFQGSQNRGNPKIINKEVYNMIPETDYRADLFLAKAPNTNGAAANGEGGSFQTDPNYSDAASFNQARRDNEAAWGITSRHNQHPFMHVKFRQKNPGTIDPDDVIYMRASEMYLIEAEAKAMMNDVTGAQAALKPLGEERDVAYDVTIFDTKEKLMDHIKFQRRVELYGEGFSWLDHIRWDEGIDLTNSGASQVLYQDGFMQAKPSVNNDWIWKIPQAEINANPNLTEADQN</sequence>
<dbReference type="GO" id="GO:0009279">
    <property type="term" value="C:cell outer membrane"/>
    <property type="evidence" value="ECO:0007669"/>
    <property type="project" value="UniProtKB-SubCell"/>
</dbReference>
<feature type="signal peptide" evidence="6">
    <location>
        <begin position="1"/>
        <end position="20"/>
    </location>
</feature>
<evidence type="ECO:0000256" key="5">
    <source>
        <dbReference type="ARBA" id="ARBA00023237"/>
    </source>
</evidence>
<feature type="domain" description="SusD-like N-terminal" evidence="8">
    <location>
        <begin position="89"/>
        <end position="245"/>
    </location>
</feature>
<evidence type="ECO:0000313" key="10">
    <source>
        <dbReference type="Proteomes" id="UP000307140"/>
    </source>
</evidence>
<dbReference type="RefSeq" id="WP_138536008.1">
    <property type="nucleotide sequence ID" value="NZ_VANR01000005.1"/>
</dbReference>
<feature type="domain" description="RagB/SusD" evidence="7">
    <location>
        <begin position="313"/>
        <end position="534"/>
    </location>
</feature>
<keyword evidence="4" id="KW-0472">Membrane</keyword>
<comment type="caution">
    <text evidence="9">The sequence shown here is derived from an EMBL/GenBank/DDBJ whole genome shotgun (WGS) entry which is preliminary data.</text>
</comment>
<keyword evidence="10" id="KW-1185">Reference proteome</keyword>
<comment type="similarity">
    <text evidence="2">Belongs to the SusD family.</text>
</comment>
<name>A0A5S3N266_9FLAO</name>
<dbReference type="AlphaFoldDB" id="A0A5S3N266"/>
<dbReference type="InterPro" id="IPR011990">
    <property type="entry name" value="TPR-like_helical_dom_sf"/>
</dbReference>